<dbReference type="HOGENOM" id="CLU_1551363_0_0_1"/>
<dbReference type="EMBL" id="KI291662">
    <property type="protein sequence ID" value="ESA06414.1"/>
    <property type="molecule type" value="Genomic_DNA"/>
</dbReference>
<protein>
    <submittedName>
        <fullName evidence="1">Uncharacterized protein</fullName>
    </submittedName>
</protein>
<name>U9TE18_RHIID</name>
<organism evidence="1">
    <name type="scientific">Rhizophagus irregularis (strain DAOM 181602 / DAOM 197198 / MUCL 43194)</name>
    <name type="common">Arbuscular mycorrhizal fungus</name>
    <name type="synonym">Glomus intraradices</name>
    <dbReference type="NCBI Taxonomy" id="747089"/>
    <lineage>
        <taxon>Eukaryota</taxon>
        <taxon>Fungi</taxon>
        <taxon>Fungi incertae sedis</taxon>
        <taxon>Mucoromycota</taxon>
        <taxon>Glomeromycotina</taxon>
        <taxon>Glomeromycetes</taxon>
        <taxon>Glomerales</taxon>
        <taxon>Glomeraceae</taxon>
        <taxon>Rhizophagus</taxon>
    </lineage>
</organism>
<reference evidence="1" key="1">
    <citation type="submission" date="2013-07" db="EMBL/GenBank/DDBJ databases">
        <title>The genome of an arbuscular mycorrhizal fungus provides insights into the evolution of the oldest plant symbiosis.</title>
        <authorList>
            <consortium name="DOE Joint Genome Institute"/>
            <person name="Tisserant E."/>
            <person name="Malbreil M."/>
            <person name="Kuo A."/>
            <person name="Kohler A."/>
            <person name="Symeonidi A."/>
            <person name="Balestrini R."/>
            <person name="Charron P."/>
            <person name="Duensing N."/>
            <person name="Frei-dit-Frey N."/>
            <person name="Gianinazzi-Pearson V."/>
            <person name="Gilbert B."/>
            <person name="Handa Y."/>
            <person name="Hijri M."/>
            <person name="Kaul R."/>
            <person name="Kawaguchi M."/>
            <person name="Krajinski F."/>
            <person name="Lammers P."/>
            <person name="Lapierre D."/>
            <person name="Masclaux F.G."/>
            <person name="Murat C."/>
            <person name="Morin E."/>
            <person name="Ndikumana S."/>
            <person name="Pagni M."/>
            <person name="Petitpierre D."/>
            <person name="Requena N."/>
            <person name="Rosikiewicz P."/>
            <person name="Riley R."/>
            <person name="Saito K."/>
            <person name="San Clemente H."/>
            <person name="Shapiro H."/>
            <person name="van Tuinen D."/>
            <person name="Becard G."/>
            <person name="Bonfante P."/>
            <person name="Paszkowski U."/>
            <person name="Shachar-Hill Y."/>
            <person name="Young J.P."/>
            <person name="Sanders I.R."/>
            <person name="Henrissat B."/>
            <person name="Rensing S.A."/>
            <person name="Grigoriev I.V."/>
            <person name="Corradi N."/>
            <person name="Roux C."/>
            <person name="Martin F."/>
        </authorList>
    </citation>
    <scope>NUCLEOTIDE SEQUENCE</scope>
    <source>
        <strain evidence="1">DAOM 197198</strain>
    </source>
</reference>
<gene>
    <name evidence="1" type="ORF">GLOINDRAFT_34224</name>
</gene>
<accession>U9TE18</accession>
<feature type="non-terminal residue" evidence="1">
    <location>
        <position position="1"/>
    </location>
</feature>
<dbReference type="AlphaFoldDB" id="U9TE18"/>
<sequence>HERVVAIAQLQADIHQTENKKKRKHESEKIKVNIAPPIIESAGEQETGNTEQNEAERILEDLQETSDYITTEQDWIECLNEWNELLMKEEKAQNLDVTKESLNCFSFGQILDRILGRCPKYQIVQLPNTALYYLLLYLEENISMIQNVLGIVSHSDQEINGLEEANKNAKVYL</sequence>
<proteinExistence type="predicted"/>
<evidence type="ECO:0000313" key="1">
    <source>
        <dbReference type="EMBL" id="ESA06414.1"/>
    </source>
</evidence>
<dbReference type="VEuPathDB" id="FungiDB:RhiirFUN_024647"/>